<dbReference type="GeneID" id="77399634"/>
<reference key="1">
    <citation type="submission" date="2009-08" db="EMBL/GenBank/DDBJ databases">
        <title>The genome sequence of Methanothermobacter marburgensis.</title>
        <authorList>
            <person name="Kaster A."/>
            <person name="Seedorf H."/>
            <person name="Goenrich M."/>
            <person name="Wiezer A."/>
            <person name="Liesegang H."/>
            <person name="Thauer R."/>
            <person name="Gottschalk G."/>
        </authorList>
    </citation>
    <scope>NUCLEOTIDE SEQUENCE</scope>
    <source>
        <strain>Marburg</strain>
    </source>
</reference>
<organism evidence="2 3">
    <name type="scientific">Methanothermobacter marburgensis (strain ATCC BAA-927 / DSM 2133 / JCM 14651 / NBRC 100331 / OCM 82 / Marburg)</name>
    <name type="common">Methanobacterium thermoautotrophicum</name>
    <dbReference type="NCBI Taxonomy" id="79929"/>
    <lineage>
        <taxon>Archaea</taxon>
        <taxon>Methanobacteriati</taxon>
        <taxon>Methanobacteriota</taxon>
        <taxon>Methanomada group</taxon>
        <taxon>Methanobacteria</taxon>
        <taxon>Methanobacteriales</taxon>
        <taxon>Methanobacteriaceae</taxon>
        <taxon>Methanothermobacter</taxon>
    </lineage>
</organism>
<dbReference type="Pfam" id="PF14472">
    <property type="entry name" value="DUF4429"/>
    <property type="match status" value="1"/>
</dbReference>
<gene>
    <name evidence="2" type="ordered locus">MTBMA_c08580</name>
</gene>
<dbReference type="PaxDb" id="79929-MTBMA_c08580"/>
<dbReference type="AlphaFoldDB" id="D9PW55"/>
<dbReference type="InterPro" id="IPR027860">
    <property type="entry name" value="DUF4429"/>
</dbReference>
<feature type="domain" description="DUF4429" evidence="1">
    <location>
        <begin position="172"/>
        <end position="233"/>
    </location>
</feature>
<keyword evidence="3" id="KW-1185">Reference proteome</keyword>
<name>D9PW55_METTM</name>
<dbReference type="RefSeq" id="WP_013295677.1">
    <property type="nucleotide sequence ID" value="NC_014408.1"/>
</dbReference>
<dbReference type="HOGENOM" id="CLU_975265_0_0_2"/>
<accession>D9PW55</accession>
<evidence type="ECO:0000259" key="1">
    <source>
        <dbReference type="Pfam" id="PF14472"/>
    </source>
</evidence>
<evidence type="ECO:0000313" key="2">
    <source>
        <dbReference type="EMBL" id="ADL58453.1"/>
    </source>
</evidence>
<reference evidence="2 3" key="2">
    <citation type="journal article" date="2010" name="J. Bacteriol.">
        <title>Complete genome sequence of Methanothermobacter marburgensis, a methanoarchaeon model organism.</title>
        <authorList>
            <person name="Liesegang H."/>
            <person name="Kaster A.K."/>
            <person name="Wiezer A."/>
            <person name="Goenrich M."/>
            <person name="Wollherr A."/>
            <person name="Seedorf H."/>
            <person name="Gottschalk G."/>
            <person name="Thauer R.K."/>
        </authorList>
    </citation>
    <scope>NUCLEOTIDE SEQUENCE [LARGE SCALE GENOMIC DNA]</scope>
    <source>
        <strain evidence="3">ATCC BAA-927 / DSM 2133 / JCM 14651 / NBRC 100331 / OCM 82 / Marburg</strain>
    </source>
</reference>
<dbReference type="Proteomes" id="UP000000345">
    <property type="component" value="Chromosome"/>
</dbReference>
<dbReference type="GeneID" id="9704566"/>
<proteinExistence type="predicted"/>
<sequence>MTGKRCPDCYFTNAEAVKFCTNCGKDLQNILVYFEAPSGGDDIEITRDAVIVHKRNLTGEKSGKKEVFLRSNMEDVKIGRILSQLTFTYNGKFRVYNLRREYLDRAEELLLPPKNPDLEDSSADPLETEYEQKTTRPLFFLDGRNGQVELYDNRVEIKREGLKSILFYGSLTKGTKTIYLQDITGVEIKKPGFTVGYIQFTVPGGFEKTGGGVSSTNDENTVTFDGEKEYKIALKIKERIEKLKSGTSSTPTISVVDEIKKASELVESGILTEEEFKKLKKKLIG</sequence>
<dbReference type="KEGG" id="mmg:MTBMA_c08580"/>
<dbReference type="STRING" id="79929.MTBMA_c08580"/>
<evidence type="ECO:0000313" key="3">
    <source>
        <dbReference type="Proteomes" id="UP000000345"/>
    </source>
</evidence>
<protein>
    <recommendedName>
        <fullName evidence="1">DUF4429 domain-containing protein</fullName>
    </recommendedName>
</protein>
<dbReference type="EMBL" id="CP001710">
    <property type="protein sequence ID" value="ADL58453.1"/>
    <property type="molecule type" value="Genomic_DNA"/>
</dbReference>